<dbReference type="EMBL" id="JBEPTQ010000002">
    <property type="protein sequence ID" value="MET4719573.1"/>
    <property type="molecule type" value="Genomic_DNA"/>
</dbReference>
<dbReference type="SUPFAM" id="SSF111369">
    <property type="entry name" value="HlyD-like secretion proteins"/>
    <property type="match status" value="3"/>
</dbReference>
<dbReference type="RefSeq" id="WP_038958105.1">
    <property type="nucleotide sequence ID" value="NZ_CP066351.1"/>
</dbReference>
<name>A0ABV2RRJ9_BRAJP</name>
<keyword evidence="4" id="KW-1185">Reference proteome</keyword>
<dbReference type="PANTHER" id="PTHR30438">
    <property type="entry name" value="36 KDA ANTIGEN-RELATED"/>
    <property type="match status" value="1"/>
</dbReference>
<comment type="caution">
    <text evidence="3">The sequence shown here is derived from an EMBL/GenBank/DDBJ whole genome shotgun (WGS) entry which is preliminary data.</text>
</comment>
<evidence type="ECO:0000259" key="2">
    <source>
        <dbReference type="Pfam" id="PF25881"/>
    </source>
</evidence>
<dbReference type="Gene3D" id="2.40.50.100">
    <property type="match status" value="2"/>
</dbReference>
<protein>
    <submittedName>
        <fullName evidence="3">HlyD family secretion protein</fullName>
    </submittedName>
</protein>
<dbReference type="InterPro" id="IPR059052">
    <property type="entry name" value="HH_YbhG-like"/>
</dbReference>
<dbReference type="PANTHER" id="PTHR30438:SF2">
    <property type="entry name" value="MEMBRANE PROTEIN"/>
    <property type="match status" value="1"/>
</dbReference>
<feature type="transmembrane region" description="Helical" evidence="1">
    <location>
        <begin position="6"/>
        <end position="26"/>
    </location>
</feature>
<evidence type="ECO:0000256" key="1">
    <source>
        <dbReference type="SAM" id="Phobius"/>
    </source>
</evidence>
<keyword evidence="1" id="KW-0812">Transmembrane</keyword>
<sequence>MPNLRPAAFIAIPLALVAAGVLIYVIRHWAPPAAIVGVVRATEVRVEPEVNGQLVSIAVAKGASVKQGDVVAQLSAVELTAQADQARAALASAVASRNNVHAGVRREQVDSLKAAIARAGARLDYVQAQLTRTSTLARQSFESQQALDQAENDVAAAQADVAEAQANYDAAVAGPTKEERAIADAQVQAAAAAVAVLERRLDKMVLRAPADGVVSVTAAEVGENVRAGQPILMVEAAGRQWLSFNVREDHLDRLAMGETANVMRQGANVATKAVITELRPLGVFATWQAERVIGDHDRNTLRLRLEPKGESTDLEPGMSVWLEN</sequence>
<organism evidence="3 4">
    <name type="scientific">Bradyrhizobium japonicum</name>
    <dbReference type="NCBI Taxonomy" id="375"/>
    <lineage>
        <taxon>Bacteria</taxon>
        <taxon>Pseudomonadati</taxon>
        <taxon>Pseudomonadota</taxon>
        <taxon>Alphaproteobacteria</taxon>
        <taxon>Hyphomicrobiales</taxon>
        <taxon>Nitrobacteraceae</taxon>
        <taxon>Bradyrhizobium</taxon>
    </lineage>
</organism>
<dbReference type="Gene3D" id="1.10.287.470">
    <property type="entry name" value="Helix hairpin bin"/>
    <property type="match status" value="3"/>
</dbReference>
<gene>
    <name evidence="3" type="ORF">ABIF63_003679</name>
</gene>
<feature type="domain" description="YbhG-like alpha-helical hairpin" evidence="2">
    <location>
        <begin position="82"/>
        <end position="202"/>
    </location>
</feature>
<dbReference type="Pfam" id="PF25881">
    <property type="entry name" value="HH_YBHG"/>
    <property type="match status" value="1"/>
</dbReference>
<evidence type="ECO:0000313" key="3">
    <source>
        <dbReference type="EMBL" id="MET4719573.1"/>
    </source>
</evidence>
<keyword evidence="1" id="KW-0472">Membrane</keyword>
<reference evidence="3 4" key="1">
    <citation type="submission" date="2024-06" db="EMBL/GenBank/DDBJ databases">
        <title>Genomic Encyclopedia of Type Strains, Phase V (KMG-V): Genome sequencing to study the core and pangenomes of soil and plant-associated prokaryotes.</title>
        <authorList>
            <person name="Whitman W."/>
        </authorList>
    </citation>
    <scope>NUCLEOTIDE SEQUENCE [LARGE SCALE GENOMIC DNA]</scope>
    <source>
        <strain evidence="3 4">USDA 160</strain>
    </source>
</reference>
<proteinExistence type="predicted"/>
<evidence type="ECO:0000313" key="4">
    <source>
        <dbReference type="Proteomes" id="UP001549291"/>
    </source>
</evidence>
<dbReference type="Gene3D" id="2.40.30.170">
    <property type="match status" value="1"/>
</dbReference>
<keyword evidence="1" id="KW-1133">Transmembrane helix</keyword>
<dbReference type="Proteomes" id="UP001549291">
    <property type="component" value="Unassembled WGS sequence"/>
</dbReference>
<accession>A0ABV2RRJ9</accession>